<dbReference type="InterPro" id="IPR000524">
    <property type="entry name" value="Tscrpt_reg_HTH_GntR"/>
</dbReference>
<dbReference type="InterPro" id="IPR036390">
    <property type="entry name" value="WH_DNA-bd_sf"/>
</dbReference>
<evidence type="ECO:0000313" key="6">
    <source>
        <dbReference type="Proteomes" id="UP000191257"/>
    </source>
</evidence>
<dbReference type="AlphaFoldDB" id="A0A1V0GVY7"/>
<dbReference type="GO" id="GO:0003700">
    <property type="term" value="F:DNA-binding transcription factor activity"/>
    <property type="evidence" value="ECO:0007669"/>
    <property type="project" value="InterPro"/>
</dbReference>
<dbReference type="Gene3D" id="1.10.10.10">
    <property type="entry name" value="Winged helix-like DNA-binding domain superfamily/Winged helix DNA-binding domain"/>
    <property type="match status" value="1"/>
</dbReference>
<dbReference type="InterPro" id="IPR036388">
    <property type="entry name" value="WH-like_DNA-bd_sf"/>
</dbReference>
<gene>
    <name evidence="5" type="ORF">A6J80_16975</name>
</gene>
<dbReference type="InterPro" id="IPR008920">
    <property type="entry name" value="TF_FadR/GntR_C"/>
</dbReference>
<dbReference type="Pfam" id="PF00392">
    <property type="entry name" value="GntR"/>
    <property type="match status" value="1"/>
</dbReference>
<dbReference type="STRING" id="147645.A6J80_16975"/>
<dbReference type="InterPro" id="IPR011711">
    <property type="entry name" value="GntR_C"/>
</dbReference>
<keyword evidence="1" id="KW-0805">Transcription regulation</keyword>
<protein>
    <submittedName>
        <fullName evidence="5">GntR family transcriptional regulator</fullName>
    </submittedName>
</protein>
<feature type="domain" description="HTH gntR-type" evidence="4">
    <location>
        <begin position="15"/>
        <end position="82"/>
    </location>
</feature>
<dbReference type="KEGG" id="pye:A6J80_16975"/>
<dbReference type="PANTHER" id="PTHR43537:SF41">
    <property type="entry name" value="TRANSCRIPTIONAL REGULATORY PROTEIN"/>
    <property type="match status" value="1"/>
</dbReference>
<dbReference type="RefSeq" id="WP_080622284.1">
    <property type="nucleotide sequence ID" value="NZ_CAWMZI010000001.1"/>
</dbReference>
<dbReference type="GO" id="GO:0003677">
    <property type="term" value="F:DNA binding"/>
    <property type="evidence" value="ECO:0007669"/>
    <property type="project" value="UniProtKB-KW"/>
</dbReference>
<dbReference type="Gene3D" id="1.20.120.530">
    <property type="entry name" value="GntR ligand-binding domain-like"/>
    <property type="match status" value="1"/>
</dbReference>
<reference evidence="5" key="1">
    <citation type="submission" date="2017-12" db="EMBL/GenBank/DDBJ databases">
        <title>FDA dAtabase for Regulatory Grade micrObial Sequences (FDA-ARGOS): Supporting development and validation of Infectious Disease Dx tests.</title>
        <authorList>
            <person name="Campos J."/>
            <person name="Goldberg B."/>
            <person name="Tallon L."/>
            <person name="Sadzewicz L."/>
            <person name="Sengamalay N."/>
            <person name="Ott S."/>
            <person name="Godinez A."/>
            <person name="Nagaraj S."/>
            <person name="Vyas G."/>
            <person name="Aluvathingal J."/>
            <person name="Nadendla S."/>
            <person name="Geyer C."/>
            <person name="Nandy P."/>
            <person name="Hobson J."/>
            <person name="Sichtig H."/>
        </authorList>
    </citation>
    <scope>NUCLEOTIDE SEQUENCE</scope>
    <source>
        <strain evidence="5">FDAARGOS_252</strain>
    </source>
</reference>
<dbReference type="PROSITE" id="PS50949">
    <property type="entry name" value="HTH_GNTR"/>
    <property type="match status" value="1"/>
</dbReference>
<dbReference type="EMBL" id="CP020442">
    <property type="protein sequence ID" value="ARC37819.1"/>
    <property type="molecule type" value="Genomic_DNA"/>
</dbReference>
<dbReference type="Pfam" id="PF07729">
    <property type="entry name" value="FCD"/>
    <property type="match status" value="1"/>
</dbReference>
<name>A0A1V0GVY7_9RHOB</name>
<dbReference type="PANTHER" id="PTHR43537">
    <property type="entry name" value="TRANSCRIPTIONAL REGULATOR, GNTR FAMILY"/>
    <property type="match status" value="1"/>
</dbReference>
<dbReference type="Proteomes" id="UP000191257">
    <property type="component" value="Chromosome"/>
</dbReference>
<organism evidence="5 6">
    <name type="scientific">Paracoccus yeei</name>
    <dbReference type="NCBI Taxonomy" id="147645"/>
    <lineage>
        <taxon>Bacteria</taxon>
        <taxon>Pseudomonadati</taxon>
        <taxon>Pseudomonadota</taxon>
        <taxon>Alphaproteobacteria</taxon>
        <taxon>Rhodobacterales</taxon>
        <taxon>Paracoccaceae</taxon>
        <taxon>Paracoccus</taxon>
    </lineage>
</organism>
<dbReference type="SUPFAM" id="SSF48008">
    <property type="entry name" value="GntR ligand-binding domain-like"/>
    <property type="match status" value="1"/>
</dbReference>
<evidence type="ECO:0000256" key="1">
    <source>
        <dbReference type="ARBA" id="ARBA00023015"/>
    </source>
</evidence>
<keyword evidence="6" id="KW-1185">Reference proteome</keyword>
<dbReference type="CDD" id="cd07377">
    <property type="entry name" value="WHTH_GntR"/>
    <property type="match status" value="1"/>
</dbReference>
<sequence>MPLNDIQAPNLGATPTASDVILKFLRNAISDGSLDEGEPIRQDEVARLFNVSKIPVREALKRLEAEGLVAFQRNKGAVVTSVSEPEIAQIFETRAILESNAIRLSVPHMTEETFREAEGFCDAFAGETDVAQWSALNWRFHSRLYLDAQRPFLVSTIRSVNDRLERYLRVQLALSAGQGKADREHREILAACRAGDAKRAERLLYAHIMGACSSLLHHLPGNRGQGQSPPAG</sequence>
<keyword evidence="2" id="KW-0238">DNA-binding</keyword>
<dbReference type="eggNOG" id="COG1802">
    <property type="taxonomic scope" value="Bacteria"/>
</dbReference>
<proteinExistence type="predicted"/>
<dbReference type="SMART" id="SM00895">
    <property type="entry name" value="FCD"/>
    <property type="match status" value="1"/>
</dbReference>
<keyword evidence="3" id="KW-0804">Transcription</keyword>
<evidence type="ECO:0000259" key="4">
    <source>
        <dbReference type="PROSITE" id="PS50949"/>
    </source>
</evidence>
<evidence type="ECO:0000256" key="2">
    <source>
        <dbReference type="ARBA" id="ARBA00023125"/>
    </source>
</evidence>
<dbReference type="SMART" id="SM00345">
    <property type="entry name" value="HTH_GNTR"/>
    <property type="match status" value="1"/>
</dbReference>
<dbReference type="SUPFAM" id="SSF46785">
    <property type="entry name" value="Winged helix' DNA-binding domain"/>
    <property type="match status" value="1"/>
</dbReference>
<evidence type="ECO:0000256" key="3">
    <source>
        <dbReference type="ARBA" id="ARBA00023163"/>
    </source>
</evidence>
<accession>A0A1V0GVY7</accession>
<evidence type="ECO:0000313" key="5">
    <source>
        <dbReference type="EMBL" id="ARC37819.1"/>
    </source>
</evidence>